<dbReference type="EC" id="7.1.1.8" evidence="4 19"/>
<evidence type="ECO:0000259" key="21">
    <source>
        <dbReference type="PROSITE" id="PS51296"/>
    </source>
</evidence>
<dbReference type="InterPro" id="IPR014349">
    <property type="entry name" value="Rieske_Fe-S_prot"/>
</dbReference>
<dbReference type="PRINTS" id="PR00162">
    <property type="entry name" value="RIESKE"/>
</dbReference>
<dbReference type="InterPro" id="IPR036922">
    <property type="entry name" value="Rieske_2Fe-2S_sf"/>
</dbReference>
<dbReference type="GO" id="GO:0005886">
    <property type="term" value="C:plasma membrane"/>
    <property type="evidence" value="ECO:0007669"/>
    <property type="project" value="UniProtKB-SubCell"/>
</dbReference>
<dbReference type="KEGG" id="metu:GNH96_07335"/>
<dbReference type="InterPro" id="IPR019470">
    <property type="entry name" value="Ubiq_cytC_Rdtase_Fe-S_su_TAT"/>
</dbReference>
<organism evidence="22 23">
    <name type="scientific">Methylococcus geothermalis</name>
    <dbReference type="NCBI Taxonomy" id="2681310"/>
    <lineage>
        <taxon>Bacteria</taxon>
        <taxon>Pseudomonadati</taxon>
        <taxon>Pseudomonadota</taxon>
        <taxon>Gammaproteobacteria</taxon>
        <taxon>Methylococcales</taxon>
        <taxon>Methylococcaceae</taxon>
        <taxon>Methylococcus</taxon>
    </lineage>
</organism>
<comment type="function">
    <text evidence="1">Component of the ubiquinol-cytochrome c reductase complex (complex III or cytochrome b-c1 complex), which is a respiratory chain that generates an electrochemical potential coupled to ATP synthesis.</text>
</comment>
<keyword evidence="7" id="KW-1003">Cell membrane</keyword>
<accession>A0A858Q7M0</accession>
<evidence type="ECO:0000256" key="20">
    <source>
        <dbReference type="RuleBase" id="RU004497"/>
    </source>
</evidence>
<evidence type="ECO:0000256" key="10">
    <source>
        <dbReference type="ARBA" id="ARBA00022723"/>
    </source>
</evidence>
<comment type="catalytic activity">
    <reaction evidence="18 19">
        <text>a quinol + 2 Fe(III)-[cytochrome c](out) = a quinone + 2 Fe(II)-[cytochrome c](out) + 2 H(+)(out)</text>
        <dbReference type="Rhea" id="RHEA:11484"/>
        <dbReference type="Rhea" id="RHEA-COMP:10350"/>
        <dbReference type="Rhea" id="RHEA-COMP:14399"/>
        <dbReference type="ChEBI" id="CHEBI:15378"/>
        <dbReference type="ChEBI" id="CHEBI:24646"/>
        <dbReference type="ChEBI" id="CHEBI:29033"/>
        <dbReference type="ChEBI" id="CHEBI:29034"/>
        <dbReference type="ChEBI" id="CHEBI:132124"/>
        <dbReference type="EC" id="7.1.1.8"/>
    </reaction>
</comment>
<dbReference type="PROSITE" id="PS51296">
    <property type="entry name" value="RIESKE"/>
    <property type="match status" value="1"/>
</dbReference>
<dbReference type="NCBIfam" id="TIGR01416">
    <property type="entry name" value="Rieske_proteo"/>
    <property type="match status" value="1"/>
</dbReference>
<keyword evidence="15" id="KW-0411">Iron-sulfur</keyword>
<keyword evidence="16 19" id="KW-0472">Membrane</keyword>
<gene>
    <name evidence="22" type="primary">petA</name>
    <name evidence="22" type="ORF">GNH96_07335</name>
</gene>
<dbReference type="RefSeq" id="WP_169603086.1">
    <property type="nucleotide sequence ID" value="NZ_CP046565.1"/>
</dbReference>
<keyword evidence="11" id="KW-1278">Translocase</keyword>
<protein>
    <recommendedName>
        <fullName evidence="5 19">Ubiquinol-cytochrome c reductase iron-sulfur subunit</fullName>
        <ecNumber evidence="4 19">7.1.1.8</ecNumber>
    </recommendedName>
</protein>
<evidence type="ECO:0000256" key="3">
    <source>
        <dbReference type="ARBA" id="ARBA00011649"/>
    </source>
</evidence>
<dbReference type="Pfam" id="PF00355">
    <property type="entry name" value="Rieske"/>
    <property type="match status" value="1"/>
</dbReference>
<reference evidence="23" key="1">
    <citation type="submission" date="2019-12" db="EMBL/GenBank/DDBJ databases">
        <authorList>
            <person name="Awala S.I."/>
            <person name="Rhee S.K."/>
        </authorList>
    </citation>
    <scope>NUCLEOTIDE SEQUENCE [LARGE SCALE GENOMIC DNA]</scope>
    <source>
        <strain evidence="23">IM1</strain>
    </source>
</reference>
<evidence type="ECO:0000313" key="22">
    <source>
        <dbReference type="EMBL" id="QJD29803.1"/>
    </source>
</evidence>
<comment type="subunit">
    <text evidence="3 20">The main subunits of complex b-c1 are: cytochrome b, cytochrome c1 and the Rieske protein.</text>
</comment>
<evidence type="ECO:0000256" key="16">
    <source>
        <dbReference type="ARBA" id="ARBA00023136"/>
    </source>
</evidence>
<keyword evidence="6 19" id="KW-0813">Transport</keyword>
<dbReference type="Gene3D" id="2.102.10.10">
    <property type="entry name" value="Rieske [2Fe-2S] iron-sulphur domain"/>
    <property type="match status" value="1"/>
</dbReference>
<dbReference type="EMBL" id="CP046565">
    <property type="protein sequence ID" value="QJD29803.1"/>
    <property type="molecule type" value="Genomic_DNA"/>
</dbReference>
<keyword evidence="10" id="KW-0479">Metal-binding</keyword>
<evidence type="ECO:0000256" key="5">
    <source>
        <dbReference type="ARBA" id="ARBA00019816"/>
    </source>
</evidence>
<dbReference type="PANTHER" id="PTHR10134">
    <property type="entry name" value="CYTOCHROME B-C1 COMPLEX SUBUNIT RIESKE, MITOCHONDRIAL"/>
    <property type="match status" value="1"/>
</dbReference>
<evidence type="ECO:0000256" key="1">
    <source>
        <dbReference type="ARBA" id="ARBA00002444"/>
    </source>
</evidence>
<evidence type="ECO:0000256" key="19">
    <source>
        <dbReference type="RuleBase" id="RU004494"/>
    </source>
</evidence>
<dbReference type="Proteomes" id="UP000503004">
    <property type="component" value="Chromosome"/>
</dbReference>
<keyword evidence="14" id="KW-0408">Iron</keyword>
<evidence type="ECO:0000256" key="17">
    <source>
        <dbReference type="ARBA" id="ARBA00023157"/>
    </source>
</evidence>
<evidence type="ECO:0000256" key="8">
    <source>
        <dbReference type="ARBA" id="ARBA00022692"/>
    </source>
</evidence>
<comment type="cofactor">
    <cofactor evidence="19">
        <name>[2Fe-2S] cluster</name>
        <dbReference type="ChEBI" id="CHEBI:190135"/>
    </cofactor>
    <text evidence="19">Binds 1 [2Fe-2S] cluster per subunit.</text>
</comment>
<keyword evidence="8 19" id="KW-0812">Transmembrane</keyword>
<evidence type="ECO:0000256" key="18">
    <source>
        <dbReference type="ARBA" id="ARBA00029351"/>
    </source>
</evidence>
<dbReference type="GO" id="GO:0046872">
    <property type="term" value="F:metal ion binding"/>
    <property type="evidence" value="ECO:0007669"/>
    <property type="project" value="UniProtKB-KW"/>
</dbReference>
<comment type="subcellular location">
    <subcellularLocation>
        <location evidence="2">Cell membrane</location>
        <topology evidence="2">Single-pass membrane protein</topology>
    </subcellularLocation>
</comment>
<evidence type="ECO:0000256" key="12">
    <source>
        <dbReference type="ARBA" id="ARBA00022982"/>
    </source>
</evidence>
<keyword evidence="17" id="KW-1015">Disulfide bond</keyword>
<keyword evidence="13 19" id="KW-1133">Transmembrane helix</keyword>
<dbReference type="Gene3D" id="1.20.5.510">
    <property type="entry name" value="Single helix bin"/>
    <property type="match status" value="1"/>
</dbReference>
<evidence type="ECO:0000256" key="11">
    <source>
        <dbReference type="ARBA" id="ARBA00022967"/>
    </source>
</evidence>
<dbReference type="Pfam" id="PF10399">
    <property type="entry name" value="UCR_Fe-S_N"/>
    <property type="match status" value="1"/>
</dbReference>
<evidence type="ECO:0000256" key="6">
    <source>
        <dbReference type="ARBA" id="ARBA00022448"/>
    </source>
</evidence>
<evidence type="ECO:0000313" key="23">
    <source>
        <dbReference type="Proteomes" id="UP000503004"/>
    </source>
</evidence>
<keyword evidence="23" id="KW-1185">Reference proteome</keyword>
<keyword evidence="9" id="KW-0001">2Fe-2S</keyword>
<dbReference type="CDD" id="cd03470">
    <property type="entry name" value="Rieske_cytochrome_bc1"/>
    <property type="match status" value="1"/>
</dbReference>
<evidence type="ECO:0000256" key="13">
    <source>
        <dbReference type="ARBA" id="ARBA00022989"/>
    </source>
</evidence>
<evidence type="ECO:0000256" key="7">
    <source>
        <dbReference type="ARBA" id="ARBA00022475"/>
    </source>
</evidence>
<evidence type="ECO:0000256" key="14">
    <source>
        <dbReference type="ARBA" id="ARBA00023004"/>
    </source>
</evidence>
<evidence type="ECO:0000256" key="9">
    <source>
        <dbReference type="ARBA" id="ARBA00022714"/>
    </source>
</evidence>
<keyword evidence="12 19" id="KW-0249">Electron transport</keyword>
<proteinExistence type="predicted"/>
<dbReference type="AlphaFoldDB" id="A0A858Q7M0"/>
<evidence type="ECO:0000256" key="4">
    <source>
        <dbReference type="ARBA" id="ARBA00012951"/>
    </source>
</evidence>
<feature type="transmembrane region" description="Helical" evidence="19">
    <location>
        <begin position="12"/>
        <end position="33"/>
    </location>
</feature>
<dbReference type="InterPro" id="IPR017941">
    <property type="entry name" value="Rieske_2Fe-2S"/>
</dbReference>
<dbReference type="SUPFAM" id="SSF50022">
    <property type="entry name" value="ISP domain"/>
    <property type="match status" value="1"/>
</dbReference>
<dbReference type="InterPro" id="IPR005805">
    <property type="entry name" value="Rieske_Fe-S_prot_C"/>
</dbReference>
<sequence>MTEGVDSEKRRFLTQAATMIGAVSAGMVAVPFVGSMQPSAKAQAAGAPVDVDISKLEPGQLIRVLWRGKPVWVLRRTREELDRLATLDEDVLRDPLSKESDQPKAATNPVRALKPEVFVAVGVCTHLGCAPTFRPEVAPADLGPDWPGGFFCPCHGSRFDLAGRVFKGVPAPKNLDIPPYKYLSDTRILIGVAGDEEA</sequence>
<evidence type="ECO:0000256" key="15">
    <source>
        <dbReference type="ARBA" id="ARBA00023014"/>
    </source>
</evidence>
<comment type="miscellaneous">
    <text evidence="19">The Rieske protein is a high potential 2Fe-2S protein.</text>
</comment>
<name>A0A858Q7M0_9GAMM</name>
<dbReference type="GO" id="GO:0051537">
    <property type="term" value="F:2 iron, 2 sulfur cluster binding"/>
    <property type="evidence" value="ECO:0007669"/>
    <property type="project" value="UniProtKB-KW"/>
</dbReference>
<evidence type="ECO:0000256" key="2">
    <source>
        <dbReference type="ARBA" id="ARBA00004162"/>
    </source>
</evidence>
<feature type="domain" description="Rieske" evidence="21">
    <location>
        <begin position="84"/>
        <end position="189"/>
    </location>
</feature>
<dbReference type="InterPro" id="IPR006317">
    <property type="entry name" value="Ubiquinol_cyt_c_Rdtase_Fe-S-su"/>
</dbReference>
<dbReference type="GO" id="GO:0008121">
    <property type="term" value="F:quinol-cytochrome-c reductase activity"/>
    <property type="evidence" value="ECO:0007669"/>
    <property type="project" value="UniProtKB-EC"/>
</dbReference>